<dbReference type="InterPro" id="IPR007060">
    <property type="entry name" value="FtsL/DivIC"/>
</dbReference>
<dbReference type="AlphaFoldDB" id="A0A938Y7H1"/>
<evidence type="ECO:0000256" key="1">
    <source>
        <dbReference type="SAM" id="MobiDB-lite"/>
    </source>
</evidence>
<dbReference type="Pfam" id="PF04977">
    <property type="entry name" value="DivIC"/>
    <property type="match status" value="1"/>
</dbReference>
<keyword evidence="2" id="KW-0472">Membrane</keyword>
<name>A0A938Y7H1_9ACTN</name>
<feature type="compositionally biased region" description="Basic and acidic residues" evidence="1">
    <location>
        <begin position="26"/>
        <end position="49"/>
    </location>
</feature>
<accession>A0A938Y7H1</accession>
<comment type="caution">
    <text evidence="3">The sequence shown here is derived from an EMBL/GenBank/DDBJ whole genome shotgun (WGS) entry which is preliminary data.</text>
</comment>
<dbReference type="EMBL" id="JAERTX010000010">
    <property type="protein sequence ID" value="MBM9460685.1"/>
    <property type="molecule type" value="Genomic_DNA"/>
</dbReference>
<reference evidence="3" key="1">
    <citation type="submission" date="2021-01" db="EMBL/GenBank/DDBJ databases">
        <title>Novel species in genus Nocardioides.</title>
        <authorList>
            <person name="Zhang G."/>
        </authorList>
    </citation>
    <scope>NUCLEOTIDE SEQUENCE</scope>
    <source>
        <strain evidence="3">Zg-536</strain>
    </source>
</reference>
<feature type="region of interest" description="Disordered" evidence="1">
    <location>
        <begin position="1"/>
        <end position="53"/>
    </location>
</feature>
<keyword evidence="2" id="KW-1133">Transmembrane helix</keyword>
<evidence type="ECO:0000313" key="4">
    <source>
        <dbReference type="Proteomes" id="UP000663791"/>
    </source>
</evidence>
<feature type="region of interest" description="Disordered" evidence="1">
    <location>
        <begin position="143"/>
        <end position="164"/>
    </location>
</feature>
<feature type="transmembrane region" description="Helical" evidence="2">
    <location>
        <begin position="62"/>
        <end position="84"/>
    </location>
</feature>
<keyword evidence="2" id="KW-0812">Transmembrane</keyword>
<dbReference type="Proteomes" id="UP000663791">
    <property type="component" value="Unassembled WGS sequence"/>
</dbReference>
<organism evidence="3 4">
    <name type="scientific">Nocardioides faecalis</name>
    <dbReference type="NCBI Taxonomy" id="2803858"/>
    <lineage>
        <taxon>Bacteria</taxon>
        <taxon>Bacillati</taxon>
        <taxon>Actinomycetota</taxon>
        <taxon>Actinomycetes</taxon>
        <taxon>Propionibacteriales</taxon>
        <taxon>Nocardioidaceae</taxon>
        <taxon>Nocardioides</taxon>
    </lineage>
</organism>
<feature type="compositionally biased region" description="Basic and acidic residues" evidence="1">
    <location>
        <begin position="191"/>
        <end position="206"/>
    </location>
</feature>
<proteinExistence type="predicted"/>
<evidence type="ECO:0000256" key="2">
    <source>
        <dbReference type="SAM" id="Phobius"/>
    </source>
</evidence>
<keyword evidence="4" id="KW-1185">Reference proteome</keyword>
<dbReference type="RefSeq" id="WP_205291995.1">
    <property type="nucleotide sequence ID" value="NZ_CP074406.1"/>
</dbReference>
<evidence type="ECO:0000313" key="3">
    <source>
        <dbReference type="EMBL" id="MBM9460685.1"/>
    </source>
</evidence>
<sequence length="206" mass="23149">MAATPGERRTSRKPGRPTTGRSGPRYAERKQAERKQAARERQAALDRARAEHRRRSRLTGRAAILVLVLAVLAVSYASSLRAYLQQRSEIEDLQAQIAQRKASIDELEQEKERWEDPSFVAQQARARFGYVAKGETPYVVVDDDGEPLDASAELGDPDDLADPDKRVWYEDAWDSMKIAGNPPRKVPAPKDTIRAPKADLEEKSKQ</sequence>
<protein>
    <submittedName>
        <fullName evidence="3">Septum formation initiator family protein</fullName>
    </submittedName>
</protein>
<gene>
    <name evidence="3" type="ORF">JK386_12295</name>
</gene>
<feature type="region of interest" description="Disordered" evidence="1">
    <location>
        <begin position="177"/>
        <end position="206"/>
    </location>
</feature>